<dbReference type="InterPro" id="IPR036691">
    <property type="entry name" value="Endo/exonu/phosph_ase_sf"/>
</dbReference>
<reference evidence="2" key="1">
    <citation type="journal article" date="2020" name="J. Eukaryot. Microbiol.">
        <title>De novo Sequencing, Assembly and Annotation of the Transcriptome for the Free-Living Testate Amoeba Arcella intermedia.</title>
        <authorList>
            <person name="Ribeiro G.M."/>
            <person name="Porfirio-Sousa A.L."/>
            <person name="Maurer-Alcala X.X."/>
            <person name="Katz L.A."/>
            <person name="Lahr D.J.G."/>
        </authorList>
    </citation>
    <scope>NUCLEOTIDE SEQUENCE</scope>
</reference>
<dbReference type="GO" id="GO:0005783">
    <property type="term" value="C:endoplasmic reticulum"/>
    <property type="evidence" value="ECO:0007669"/>
    <property type="project" value="TreeGrafter"/>
</dbReference>
<dbReference type="Pfam" id="PF03372">
    <property type="entry name" value="Exo_endo_phos"/>
    <property type="match status" value="1"/>
</dbReference>
<protein>
    <recommendedName>
        <fullName evidence="1">Endonuclease/exonuclease/phosphatase domain-containing protein</fullName>
    </recommendedName>
</protein>
<feature type="domain" description="Endonuclease/exonuclease/phosphatase" evidence="1">
    <location>
        <begin position="35"/>
        <end position="299"/>
    </location>
</feature>
<dbReference type="AlphaFoldDB" id="A0A6B2L8B9"/>
<organism evidence="2">
    <name type="scientific">Arcella intermedia</name>
    <dbReference type="NCBI Taxonomy" id="1963864"/>
    <lineage>
        <taxon>Eukaryota</taxon>
        <taxon>Amoebozoa</taxon>
        <taxon>Tubulinea</taxon>
        <taxon>Elardia</taxon>
        <taxon>Arcellinida</taxon>
        <taxon>Sphaerothecina</taxon>
        <taxon>Arcellidae</taxon>
        <taxon>Arcella</taxon>
    </lineage>
</organism>
<dbReference type="SUPFAM" id="SSF56219">
    <property type="entry name" value="DNase I-like"/>
    <property type="match status" value="1"/>
</dbReference>
<dbReference type="InterPro" id="IPR051916">
    <property type="entry name" value="GPI-anchor_lipid_remodeler"/>
</dbReference>
<dbReference type="GO" id="GO:0006506">
    <property type="term" value="P:GPI anchor biosynthetic process"/>
    <property type="evidence" value="ECO:0007669"/>
    <property type="project" value="TreeGrafter"/>
</dbReference>
<dbReference type="PANTHER" id="PTHR14859:SF16">
    <property type="entry name" value="ENDONUCLEASE_EXONUCLEASE_PHOSPHATASE DOMAIN-CONTAINING PROTEIN"/>
    <property type="match status" value="1"/>
</dbReference>
<evidence type="ECO:0000313" key="2">
    <source>
        <dbReference type="EMBL" id="NDV33185.1"/>
    </source>
</evidence>
<proteinExistence type="predicted"/>
<dbReference type="PANTHER" id="PTHR14859">
    <property type="entry name" value="CALCOFLUOR WHITE HYPERSENSITIVE PROTEIN PRECURSOR"/>
    <property type="match status" value="1"/>
</dbReference>
<name>A0A6B2L8B9_9EUKA</name>
<dbReference type="Gene3D" id="3.60.10.10">
    <property type="entry name" value="Endonuclease/exonuclease/phosphatase"/>
    <property type="match status" value="1"/>
</dbReference>
<dbReference type="EMBL" id="GIBP01004216">
    <property type="protein sequence ID" value="NDV33185.1"/>
    <property type="molecule type" value="Transcribed_RNA"/>
</dbReference>
<dbReference type="InterPro" id="IPR005135">
    <property type="entry name" value="Endo/exonuclease/phosphatase"/>
</dbReference>
<sequence length="312" mass="35698">MNIFESDSVFEHTISQIGSTHSQPEVDPHFHIKLMSYNIWNLNPEEDYFTKMRIISKQIKAINPDVIGFQEVRFSNIDYPRIRKGIQVEEIARSLPGYQFVFQAAHSEFPYDLGENPYYTTKEGVAIFSRYPIIHSRYIPLSRNFSDSEDAHQRVCLGVVIKTPGGEISVFSTHFALSAIARKRNVVELYEFMQSFPKPSLLVGDFNTEPDTPEIHFLKGHHSLGGFHSTLRDAFDHVVHREGLEGDEEAQLAAGWTYTTLTREPKKRIDFVFYSPPLEVTSFLLDNAYQAGDVVASDHRPIVATFRIRPSL</sequence>
<dbReference type="GO" id="GO:0016020">
    <property type="term" value="C:membrane"/>
    <property type="evidence" value="ECO:0007669"/>
    <property type="project" value="GOC"/>
</dbReference>
<evidence type="ECO:0000259" key="1">
    <source>
        <dbReference type="Pfam" id="PF03372"/>
    </source>
</evidence>
<dbReference type="GO" id="GO:0003824">
    <property type="term" value="F:catalytic activity"/>
    <property type="evidence" value="ECO:0007669"/>
    <property type="project" value="InterPro"/>
</dbReference>
<accession>A0A6B2L8B9</accession>